<dbReference type="SMART" id="SM00312">
    <property type="entry name" value="PX"/>
    <property type="match status" value="1"/>
</dbReference>
<gene>
    <name evidence="4" type="ORF">K7432_005078</name>
</gene>
<dbReference type="InterPro" id="IPR024554">
    <property type="entry name" value="LEC1-like_C"/>
</dbReference>
<dbReference type="InterPro" id="IPR024555">
    <property type="entry name" value="PX-associated"/>
</dbReference>
<dbReference type="PANTHER" id="PTHR47185:SF1">
    <property type="entry name" value="PX DOMAIN-CONTAINING PROTEIN YPR097W"/>
    <property type="match status" value="1"/>
</dbReference>
<protein>
    <recommendedName>
        <fullName evidence="3">PX domain-containing protein</fullName>
    </recommendedName>
</protein>
<organism evidence="4 5">
    <name type="scientific">Basidiobolus ranarum</name>
    <dbReference type="NCBI Taxonomy" id="34480"/>
    <lineage>
        <taxon>Eukaryota</taxon>
        <taxon>Fungi</taxon>
        <taxon>Fungi incertae sedis</taxon>
        <taxon>Zoopagomycota</taxon>
        <taxon>Entomophthoromycotina</taxon>
        <taxon>Basidiobolomycetes</taxon>
        <taxon>Basidiobolales</taxon>
        <taxon>Basidiobolaceae</taxon>
        <taxon>Basidiobolus</taxon>
    </lineage>
</organism>
<name>A0ABR2WX39_9FUNG</name>
<evidence type="ECO:0000313" key="4">
    <source>
        <dbReference type="EMBL" id="KAK9766093.1"/>
    </source>
</evidence>
<keyword evidence="5" id="KW-1185">Reference proteome</keyword>
<dbReference type="Gene3D" id="3.30.1520.10">
    <property type="entry name" value="Phox-like domain"/>
    <property type="match status" value="1"/>
</dbReference>
<dbReference type="EMBL" id="JASJQH010000190">
    <property type="protein sequence ID" value="KAK9766093.1"/>
    <property type="molecule type" value="Genomic_DNA"/>
</dbReference>
<dbReference type="SUPFAM" id="SSF64268">
    <property type="entry name" value="PX domain"/>
    <property type="match status" value="1"/>
</dbReference>
<evidence type="ECO:0000256" key="2">
    <source>
        <dbReference type="SAM" id="MobiDB-lite"/>
    </source>
</evidence>
<dbReference type="Pfam" id="PF12825">
    <property type="entry name" value="DUF3818"/>
    <property type="match status" value="1"/>
</dbReference>
<evidence type="ECO:0000256" key="1">
    <source>
        <dbReference type="SAM" id="Coils"/>
    </source>
</evidence>
<dbReference type="PANTHER" id="PTHR47185">
    <property type="entry name" value="PX DOMAIN-CONTAINING PROTEIN YPR097W"/>
    <property type="match status" value="1"/>
</dbReference>
<dbReference type="InterPro" id="IPR036871">
    <property type="entry name" value="PX_dom_sf"/>
</dbReference>
<keyword evidence="1" id="KW-0175">Coiled coil</keyword>
<comment type="caution">
    <text evidence="4">The sequence shown here is derived from an EMBL/GenBank/DDBJ whole genome shotgun (WGS) entry which is preliminary data.</text>
</comment>
<dbReference type="PROSITE" id="PS50195">
    <property type="entry name" value="PX"/>
    <property type="match status" value="1"/>
</dbReference>
<dbReference type="Pfam" id="PF00787">
    <property type="entry name" value="PX"/>
    <property type="match status" value="1"/>
</dbReference>
<dbReference type="InterPro" id="IPR001683">
    <property type="entry name" value="PX_dom"/>
</dbReference>
<feature type="region of interest" description="Disordered" evidence="2">
    <location>
        <begin position="185"/>
        <end position="210"/>
    </location>
</feature>
<feature type="compositionally biased region" description="Polar residues" evidence="2">
    <location>
        <begin position="198"/>
        <end position="210"/>
    </location>
</feature>
<evidence type="ECO:0000313" key="5">
    <source>
        <dbReference type="Proteomes" id="UP001479436"/>
    </source>
</evidence>
<dbReference type="Proteomes" id="UP001479436">
    <property type="component" value="Unassembled WGS sequence"/>
</dbReference>
<evidence type="ECO:0000259" key="3">
    <source>
        <dbReference type="PROSITE" id="PS50195"/>
    </source>
</evidence>
<feature type="domain" description="PX" evidence="3">
    <location>
        <begin position="218"/>
        <end position="332"/>
    </location>
</feature>
<accession>A0ABR2WX39</accession>
<proteinExistence type="predicted"/>
<dbReference type="InterPro" id="IPR047168">
    <property type="entry name" value="LEC1-like"/>
</dbReference>
<feature type="coiled-coil region" evidence="1">
    <location>
        <begin position="351"/>
        <end position="378"/>
    </location>
</feature>
<reference evidence="4 5" key="1">
    <citation type="submission" date="2023-04" db="EMBL/GenBank/DDBJ databases">
        <title>Genome of Basidiobolus ranarum AG-B5.</title>
        <authorList>
            <person name="Stajich J.E."/>
            <person name="Carter-House D."/>
            <person name="Gryganskyi A."/>
        </authorList>
    </citation>
    <scope>NUCLEOTIDE SEQUENCE [LARGE SCALE GENOMIC DNA]</scope>
    <source>
        <strain evidence="4 5">AG-B5</strain>
    </source>
</reference>
<dbReference type="Pfam" id="PF12828">
    <property type="entry name" value="PXB"/>
    <property type="match status" value="1"/>
</dbReference>
<sequence length="910" mass="105645">MSSVISKLHESQSCEEECDSISLSRKEQQLIKRDLLARQIHGEIDRFRSTLSLNHLVHDQSLLQPLADSRNHFFLHFLNRKRDSSLDLTKTNSDIDVSLLPARYDDTPLLRFAFTQFVLTFPFLKGVNPNFWPKIQQFLQAFNEHRSGTRSIDPKRNRKQDKIASKLEKILVLLFNTGIPTSIENSVPTKSKQKTTPKETPTIKSNSLSNSPEHLPFVEIVSVRRQVKKTFLIQKEKAMFIVKCSLPDWEGDLYVLRSYSQFTRYFNQIRHAFPTFELPSPPPKFKNASQDIYFREKDRISLQNYIRNILRNPLILQSQATRNFLTFTPIEMEEDDLFDIERRKQHMTNRNHEYQKIMRMTEEKAEELKETIGQFKKELLHEGGFKSFSDTLHDIPNISGLPSHYRKLIELFTINFAFTLYRVFCADDSATCNFHQLKQTHSLIPYRTLGGILRIANPTIMMKGVLDLFLAQPFGQPSILQSRKKEEIKRIEGTISEIALCEKVHNYIYLSENPKWDNEQVENDLDRLIQAILDPNISPPITPETGLILSESLKYLKEANLVDSLMNLAISGSNEDSDIDEKMCSYGENEMTLKKLYRIMILHGQIRETENVIKLVFEGVTGELLKEILTIFYQPLAQIYKDANISDFITSSSKFIEDLIKVVEETNRSPDHSAIDTLKRFTKLVESHQEIFYQFVHSLYKQRRDGLFQQLIGWFEHILGTLRDGIVSEAIDLEDIIRTNIEATENTEFQAEVHTLKEYTFRTKLRQFRKLTQKMLANTEPDILYTAGTPIPKEVLSRLLRSSGLSHISEDSDLLKDIKLSKEGDANEEMTQEIQEIEFEDINISLDDMLEVQSSTVDDSEEEFIGNWTSVPQSKSQFVEPKLDYPEFKLLPKLAKPFMTRILQLLTPQF</sequence>